<accession>A0ABR5ICR1</accession>
<dbReference type="InterPro" id="IPR014512">
    <property type="entry name" value="O_gly_hydro"/>
</dbReference>
<evidence type="ECO:0000313" key="2">
    <source>
        <dbReference type="EMBL" id="KNA91355.1"/>
    </source>
</evidence>
<dbReference type="PIRSF" id="PIRSF021505">
    <property type="entry name" value="O_gly_hdrol"/>
    <property type="match status" value="1"/>
</dbReference>
<reference evidence="2 3" key="1">
    <citation type="submission" date="2015-05" db="EMBL/GenBank/DDBJ databases">
        <title>Draft genome sequence of the bacterium Gordonia jacobaea a new member of the Gordonia genus.</title>
        <authorList>
            <person name="Jimenez-Galisteo G."/>
            <person name="Dominguez A."/>
            <person name="Munoz E."/>
            <person name="Vinas M."/>
        </authorList>
    </citation>
    <scope>NUCLEOTIDE SEQUENCE [LARGE SCALE GENOMIC DNA]</scope>
    <source>
        <strain evidence="3">mv1</strain>
    </source>
</reference>
<sequence length="412" mass="45174">MGNASKSSADGVPEPNVPEPNASVVTEPNARAAIAADAILGRHLRHAWWVPGTRLATIAWPLGRLPLDVVRSRFGFWHYWWHAHLLDLIVDAAIHRPTDDMSYDPHLADVANRLLRGIRLRNLGRWTNNYYDDMAWLGLAIERADRHLELHHPKALRTLSKRMYDAWEPERGGGIPWRTVDTFFNAPANGPATILLARTGHLDRALAMCDWMDTTLVDPDSHLVIDGIKPQGDGFERVTAIYTYCQGVVLGSEVEAARRTRETVHLDRIDRLLTAVEAHECPDGVIRGAGGGDGGLFMGVLARYLALVATDLPADLPGADELRRRSAALVLSSADAAWSTRAEVDDTVVFSADWHQQAIRPTRGGTDAAFIAGAVNSSSVPERDLSVQLSGWMVLEAAAAIDLGLSEQNVRP</sequence>
<comment type="caution">
    <text evidence="2">The sequence shown here is derived from an EMBL/GenBank/DDBJ whole genome shotgun (WGS) entry which is preliminary data.</text>
</comment>
<evidence type="ECO:0000313" key="3">
    <source>
        <dbReference type="Proteomes" id="UP000037247"/>
    </source>
</evidence>
<dbReference type="EMBL" id="LDTZ01000016">
    <property type="protein sequence ID" value="KNA91355.1"/>
    <property type="molecule type" value="Genomic_DNA"/>
</dbReference>
<dbReference type="PANTHER" id="PTHR47791">
    <property type="entry name" value="MEIOTICALLY UP-REGULATED GENE 191 PROTEIN"/>
    <property type="match status" value="1"/>
</dbReference>
<dbReference type="SUPFAM" id="SSF48208">
    <property type="entry name" value="Six-hairpin glycosidases"/>
    <property type="match status" value="1"/>
</dbReference>
<dbReference type="RefSeq" id="WP_049698685.1">
    <property type="nucleotide sequence ID" value="NZ_LDTZ01000016.1"/>
</dbReference>
<keyword evidence="3" id="KW-1185">Reference proteome</keyword>
<protein>
    <submittedName>
        <fullName evidence="2">Fructose-bisphosphate aldolase</fullName>
    </submittedName>
</protein>
<dbReference type="InterPro" id="IPR008928">
    <property type="entry name" value="6-hairpin_glycosidase_sf"/>
</dbReference>
<proteinExistence type="predicted"/>
<name>A0ABR5ICR1_9ACTN</name>
<evidence type="ECO:0000256" key="1">
    <source>
        <dbReference type="SAM" id="MobiDB-lite"/>
    </source>
</evidence>
<dbReference type="Pfam" id="PF03663">
    <property type="entry name" value="Glyco_hydro_76"/>
    <property type="match status" value="1"/>
</dbReference>
<feature type="region of interest" description="Disordered" evidence="1">
    <location>
        <begin position="1"/>
        <end position="25"/>
    </location>
</feature>
<dbReference type="Proteomes" id="UP000037247">
    <property type="component" value="Unassembled WGS sequence"/>
</dbReference>
<dbReference type="InterPro" id="IPR005198">
    <property type="entry name" value="Glyco_hydro_76"/>
</dbReference>
<dbReference type="InterPro" id="IPR053169">
    <property type="entry name" value="MUG_Protein"/>
</dbReference>
<dbReference type="Gene3D" id="1.50.10.20">
    <property type="match status" value="1"/>
</dbReference>
<dbReference type="PANTHER" id="PTHR47791:SF3">
    <property type="entry name" value="MEIOTICALLY UP-REGULATED GENE 191 PROTEIN"/>
    <property type="match status" value="1"/>
</dbReference>
<gene>
    <name evidence="2" type="ORF">ABW18_09050</name>
</gene>
<organism evidence="2 3">
    <name type="scientific">Gordonia jacobaea</name>
    <dbReference type="NCBI Taxonomy" id="122202"/>
    <lineage>
        <taxon>Bacteria</taxon>
        <taxon>Bacillati</taxon>
        <taxon>Actinomycetota</taxon>
        <taxon>Actinomycetes</taxon>
        <taxon>Mycobacteriales</taxon>
        <taxon>Gordoniaceae</taxon>
        <taxon>Gordonia</taxon>
    </lineage>
</organism>